<proteinExistence type="predicted"/>
<protein>
    <recommendedName>
        <fullName evidence="10">C2H2-type domain-containing protein</fullName>
    </recommendedName>
</protein>
<dbReference type="AlphaFoldDB" id="A0A0C2X9K1"/>
<dbReference type="InterPro" id="IPR013087">
    <property type="entry name" value="Znf_C2H2_type"/>
</dbReference>
<dbReference type="PROSITE" id="PS00028">
    <property type="entry name" value="ZINC_FINGER_C2H2_1"/>
    <property type="match status" value="2"/>
</dbReference>
<feature type="domain" description="C2H2-type" evidence="10">
    <location>
        <begin position="65"/>
        <end position="92"/>
    </location>
</feature>
<keyword evidence="7" id="KW-0539">Nucleus</keyword>
<evidence type="ECO:0000256" key="1">
    <source>
        <dbReference type="ARBA" id="ARBA00004123"/>
    </source>
</evidence>
<organism evidence="11 12">
    <name type="scientific">Amanita muscaria (strain Koide BX008)</name>
    <dbReference type="NCBI Taxonomy" id="946122"/>
    <lineage>
        <taxon>Eukaryota</taxon>
        <taxon>Fungi</taxon>
        <taxon>Dikarya</taxon>
        <taxon>Basidiomycota</taxon>
        <taxon>Agaricomycotina</taxon>
        <taxon>Agaricomycetes</taxon>
        <taxon>Agaricomycetidae</taxon>
        <taxon>Agaricales</taxon>
        <taxon>Pluteineae</taxon>
        <taxon>Amanitaceae</taxon>
        <taxon>Amanita</taxon>
    </lineage>
</organism>
<dbReference type="GO" id="GO:0008270">
    <property type="term" value="F:zinc ion binding"/>
    <property type="evidence" value="ECO:0007669"/>
    <property type="project" value="UniProtKB-KW"/>
</dbReference>
<keyword evidence="4 8" id="KW-0863">Zinc-finger</keyword>
<comment type="subcellular location">
    <subcellularLocation>
        <location evidence="1">Nucleus</location>
    </subcellularLocation>
</comment>
<evidence type="ECO:0000256" key="9">
    <source>
        <dbReference type="SAM" id="MobiDB-lite"/>
    </source>
</evidence>
<evidence type="ECO:0000313" key="11">
    <source>
        <dbReference type="EMBL" id="KIL65991.1"/>
    </source>
</evidence>
<feature type="compositionally biased region" description="Basic and acidic residues" evidence="9">
    <location>
        <begin position="31"/>
        <end position="40"/>
    </location>
</feature>
<keyword evidence="3" id="KW-0677">Repeat</keyword>
<accession>A0A0C2X9K1</accession>
<evidence type="ECO:0000256" key="8">
    <source>
        <dbReference type="PROSITE-ProRule" id="PRU00042"/>
    </source>
</evidence>
<evidence type="ECO:0000259" key="10">
    <source>
        <dbReference type="PROSITE" id="PS50157"/>
    </source>
</evidence>
<evidence type="ECO:0000313" key="12">
    <source>
        <dbReference type="Proteomes" id="UP000054549"/>
    </source>
</evidence>
<keyword evidence="5" id="KW-0862">Zinc</keyword>
<evidence type="ECO:0000256" key="5">
    <source>
        <dbReference type="ARBA" id="ARBA00022833"/>
    </source>
</evidence>
<reference evidence="11 12" key="1">
    <citation type="submission" date="2014-04" db="EMBL/GenBank/DDBJ databases">
        <title>Evolutionary Origins and Diversification of the Mycorrhizal Mutualists.</title>
        <authorList>
            <consortium name="DOE Joint Genome Institute"/>
            <consortium name="Mycorrhizal Genomics Consortium"/>
            <person name="Kohler A."/>
            <person name="Kuo A."/>
            <person name="Nagy L.G."/>
            <person name="Floudas D."/>
            <person name="Copeland A."/>
            <person name="Barry K.W."/>
            <person name="Cichocki N."/>
            <person name="Veneault-Fourrey C."/>
            <person name="LaButti K."/>
            <person name="Lindquist E.A."/>
            <person name="Lipzen A."/>
            <person name="Lundell T."/>
            <person name="Morin E."/>
            <person name="Murat C."/>
            <person name="Riley R."/>
            <person name="Ohm R."/>
            <person name="Sun H."/>
            <person name="Tunlid A."/>
            <person name="Henrissat B."/>
            <person name="Grigoriev I.V."/>
            <person name="Hibbett D.S."/>
            <person name="Martin F."/>
        </authorList>
    </citation>
    <scope>NUCLEOTIDE SEQUENCE [LARGE SCALE GENOMIC DNA]</scope>
    <source>
        <strain evidence="11 12">Koide BX008</strain>
    </source>
</reference>
<sequence>MQFLYPPTHSQHSAYRFYDVCLPGQGIHSSLESDEKEHGSRAQRPQSRPSSSEGSNGGKVATAKYSCPYCGKGFNRPSSLKIHINSHTGEKPFICPVESCRRSFSVLSNMRRHARMHSQSAFSGP</sequence>
<dbReference type="Pfam" id="PF00096">
    <property type="entry name" value="zf-C2H2"/>
    <property type="match status" value="2"/>
</dbReference>
<gene>
    <name evidence="11" type="ORF">M378DRAFT_76171</name>
</gene>
<evidence type="ECO:0000256" key="7">
    <source>
        <dbReference type="ARBA" id="ARBA00023242"/>
    </source>
</evidence>
<dbReference type="GO" id="GO:0005667">
    <property type="term" value="C:transcription regulator complex"/>
    <property type="evidence" value="ECO:0007669"/>
    <property type="project" value="TreeGrafter"/>
</dbReference>
<dbReference type="InterPro" id="IPR036236">
    <property type="entry name" value="Znf_C2H2_sf"/>
</dbReference>
<feature type="domain" description="C2H2-type" evidence="10">
    <location>
        <begin position="93"/>
        <end position="122"/>
    </location>
</feature>
<feature type="compositionally biased region" description="Low complexity" evidence="9">
    <location>
        <begin position="42"/>
        <end position="54"/>
    </location>
</feature>
<dbReference type="FunFam" id="3.30.160.60:FF:001450">
    <property type="entry name" value="zinc finger protein 774"/>
    <property type="match status" value="1"/>
</dbReference>
<evidence type="ECO:0000256" key="4">
    <source>
        <dbReference type="ARBA" id="ARBA00022771"/>
    </source>
</evidence>
<dbReference type="InParanoid" id="A0A0C2X9K1"/>
<evidence type="ECO:0000256" key="3">
    <source>
        <dbReference type="ARBA" id="ARBA00022737"/>
    </source>
</evidence>
<dbReference type="PANTHER" id="PTHR14003:SF20">
    <property type="entry name" value="FINGER DOMAIN PROTEIN, PUTATIVE (AFU_ORTHOLOGUE AFUA_4G10380)-RELATED"/>
    <property type="match status" value="1"/>
</dbReference>
<dbReference type="SUPFAM" id="SSF57667">
    <property type="entry name" value="beta-beta-alpha zinc fingers"/>
    <property type="match status" value="1"/>
</dbReference>
<dbReference type="FunFam" id="3.30.160.60:FF:000446">
    <property type="entry name" value="Zinc finger protein"/>
    <property type="match status" value="1"/>
</dbReference>
<dbReference type="Proteomes" id="UP000054549">
    <property type="component" value="Unassembled WGS sequence"/>
</dbReference>
<dbReference type="PANTHER" id="PTHR14003">
    <property type="entry name" value="TRANSCRIPTIONAL REPRESSOR PROTEIN YY"/>
    <property type="match status" value="1"/>
</dbReference>
<dbReference type="GO" id="GO:0000785">
    <property type="term" value="C:chromatin"/>
    <property type="evidence" value="ECO:0007669"/>
    <property type="project" value="TreeGrafter"/>
</dbReference>
<dbReference type="GO" id="GO:0000978">
    <property type="term" value="F:RNA polymerase II cis-regulatory region sequence-specific DNA binding"/>
    <property type="evidence" value="ECO:0007669"/>
    <property type="project" value="TreeGrafter"/>
</dbReference>
<name>A0A0C2X9K1_AMAMK</name>
<evidence type="ECO:0000256" key="2">
    <source>
        <dbReference type="ARBA" id="ARBA00022723"/>
    </source>
</evidence>
<evidence type="ECO:0000256" key="6">
    <source>
        <dbReference type="ARBA" id="ARBA00023125"/>
    </source>
</evidence>
<dbReference type="HOGENOM" id="CLU_1992047_0_0_1"/>
<dbReference type="PROSITE" id="PS50157">
    <property type="entry name" value="ZINC_FINGER_C2H2_2"/>
    <property type="match status" value="2"/>
</dbReference>
<dbReference type="GO" id="GO:0031519">
    <property type="term" value="C:PcG protein complex"/>
    <property type="evidence" value="ECO:0007669"/>
    <property type="project" value="TreeGrafter"/>
</dbReference>
<keyword evidence="2" id="KW-0479">Metal-binding</keyword>
<keyword evidence="6" id="KW-0238">DNA-binding</keyword>
<dbReference type="GO" id="GO:0000981">
    <property type="term" value="F:DNA-binding transcription factor activity, RNA polymerase II-specific"/>
    <property type="evidence" value="ECO:0007669"/>
    <property type="project" value="TreeGrafter"/>
</dbReference>
<dbReference type="EMBL" id="KN818239">
    <property type="protein sequence ID" value="KIL65991.1"/>
    <property type="molecule type" value="Genomic_DNA"/>
</dbReference>
<dbReference type="OrthoDB" id="6077919at2759"/>
<feature type="region of interest" description="Disordered" evidence="9">
    <location>
        <begin position="29"/>
        <end position="61"/>
    </location>
</feature>
<dbReference type="SMART" id="SM00355">
    <property type="entry name" value="ZnF_C2H2"/>
    <property type="match status" value="2"/>
</dbReference>
<dbReference type="Gene3D" id="3.30.160.60">
    <property type="entry name" value="Classic Zinc Finger"/>
    <property type="match status" value="2"/>
</dbReference>
<dbReference type="STRING" id="946122.A0A0C2X9K1"/>
<keyword evidence="12" id="KW-1185">Reference proteome</keyword>